<dbReference type="SMART" id="SM00382">
    <property type="entry name" value="AAA"/>
    <property type="match status" value="1"/>
</dbReference>
<feature type="region of interest" description="Disordered" evidence="1">
    <location>
        <begin position="381"/>
        <end position="416"/>
    </location>
</feature>
<dbReference type="EMBL" id="VNKQ01000005">
    <property type="protein sequence ID" value="KAG0650730.1"/>
    <property type="molecule type" value="Genomic_DNA"/>
</dbReference>
<dbReference type="Proteomes" id="UP000785200">
    <property type="component" value="Unassembled WGS sequence"/>
</dbReference>
<dbReference type="GO" id="GO:0005524">
    <property type="term" value="F:ATP binding"/>
    <property type="evidence" value="ECO:0007669"/>
    <property type="project" value="InterPro"/>
</dbReference>
<feature type="compositionally biased region" description="Polar residues" evidence="1">
    <location>
        <begin position="7"/>
        <end position="18"/>
    </location>
</feature>
<feature type="compositionally biased region" description="Basic and acidic residues" evidence="1">
    <location>
        <begin position="381"/>
        <end position="399"/>
    </location>
</feature>
<dbReference type="GO" id="GO:0016887">
    <property type="term" value="F:ATP hydrolysis activity"/>
    <property type="evidence" value="ECO:0007669"/>
    <property type="project" value="InterPro"/>
</dbReference>
<dbReference type="Pfam" id="PF22942">
    <property type="entry name" value="DUF7025"/>
    <property type="match status" value="1"/>
</dbReference>
<comment type="caution">
    <text evidence="3">The sequence shown here is derived from an EMBL/GenBank/DDBJ whole genome shotgun (WGS) entry which is preliminary data.</text>
</comment>
<dbReference type="InterPro" id="IPR027417">
    <property type="entry name" value="P-loop_NTPase"/>
</dbReference>
<feature type="domain" description="AAA+ ATPase" evidence="2">
    <location>
        <begin position="818"/>
        <end position="948"/>
    </location>
</feature>
<gene>
    <name evidence="3" type="ORF">D0Z07_2787</name>
</gene>
<evidence type="ECO:0000313" key="3">
    <source>
        <dbReference type="EMBL" id="KAG0650730.1"/>
    </source>
</evidence>
<evidence type="ECO:0000256" key="1">
    <source>
        <dbReference type="SAM" id="MobiDB-lite"/>
    </source>
</evidence>
<feature type="compositionally biased region" description="Basic and acidic residues" evidence="1">
    <location>
        <begin position="1066"/>
        <end position="1086"/>
    </location>
</feature>
<sequence>MEGPTAIQPTQSSPSSPKRLSKMISPPNSTSGESNASSDGFDHPAGLNTESSRLTSYSLNQADNAKSVDENGQVSNSATGDRAPAEQSHNDEGIQTPIIAKASRVRLDVVSPYTLTKYHIDYYFDADPEYVVITRSVPDYEMEFLKRHTEESKNKALEKEPTLNAPSSTSVLNKSVGFHPPSPALPGSVANADAQPPANIGTAGLASHPQVRRPLGSPGLPGPKLMTHFYPRAPESIDSDVSTKVRDADLLLKVNRVPFAKWQEGQDDDNKRGKSVLDVAMKPKGEVPSNTSVKRSIAELLTDSATPSIDASAEVPVRLAINSELLRIQLNKVAKLEMDEDSKVMHPPWKVIVTYEEEIRKRLHELQQTVVVGNEHDEIPIKKEEKADKASAAVEKDTFETDPNPEAPAEEHDSSSQALIPEFCEVCGKRYHATKLECLKDTVAHLKCLVDFIDTDLKHVFEFRKGLLDCTIKEIAFEDLWHLFTPGDLLVTSGENHARQAYKVFYTTGGRPIVRSNVDFDDGPRPGLRRKSKLNDGKSTNFEKIPITIPFTIHCYYIDFDKRWLGPAHQIITIPRYEGKRPITGITMTYSDPTSRHPASAFPIRFLNDRESALANLVKRGKRHRQLTPFSHKKYIGPSSVVDPEYLNSEIIIDFEQQELVLDGIGRFDEIRVNNDEVPEGCTLHDTCYDCGEIFDDNVVDKERAVRYKQDQHLFNKKDAGDQNLTDDHYMLMRAEVNAWVLRERCIFGVYVDLVQDLDGDHGESLKALKKQSGFEDLILPEGHGDLVEALVRTHRSTRKPRDDDTKVQVDLIDGKGEGLVILLHGVPGVGKTSTAECVAAYTRRPLYPITCANIGLDPEEVEDKLTGANGHFRRAQQWNCVVLLDEADVFLAKREARDNDSKRNALVSVFLRILEYYPGILILTTNRVGAFDEAVVSRIQLFLYYPPLDEEKTMKVWRVHINRVRSSGLINIDREDQAMIMEFAEQEYAEGRRWNGRQIRNFFQTAISLASYDATKWRQQSIEDGEVDENSKPEKPRLTTRTLKIVAATSGKFIDYINVTVPDGSHQKQQLDEGNRNDSWEETPKKVVKKR</sequence>
<dbReference type="SUPFAM" id="SSF52540">
    <property type="entry name" value="P-loop containing nucleoside triphosphate hydrolases"/>
    <property type="match status" value="1"/>
</dbReference>
<dbReference type="OrthoDB" id="10042665at2759"/>
<feature type="compositionally biased region" description="Polar residues" evidence="1">
    <location>
        <begin position="48"/>
        <end position="79"/>
    </location>
</feature>
<proteinExistence type="predicted"/>
<dbReference type="InterPro" id="IPR056599">
    <property type="entry name" value="AAA_lid_fung"/>
</dbReference>
<name>A0A9P7AZ72_9HELO</name>
<dbReference type="InterPro" id="IPR054289">
    <property type="entry name" value="DUF7025"/>
</dbReference>
<dbReference type="InterPro" id="IPR003959">
    <property type="entry name" value="ATPase_AAA_core"/>
</dbReference>
<dbReference type="Gene3D" id="3.40.50.300">
    <property type="entry name" value="P-loop containing nucleotide triphosphate hydrolases"/>
    <property type="match status" value="1"/>
</dbReference>
<feature type="compositionally biased region" description="Polar residues" evidence="1">
    <location>
        <begin position="26"/>
        <end position="38"/>
    </location>
</feature>
<dbReference type="AlphaFoldDB" id="A0A9P7AZ72"/>
<organism evidence="3 4">
    <name type="scientific">Hyphodiscus hymeniophilus</name>
    <dbReference type="NCBI Taxonomy" id="353542"/>
    <lineage>
        <taxon>Eukaryota</taxon>
        <taxon>Fungi</taxon>
        <taxon>Dikarya</taxon>
        <taxon>Ascomycota</taxon>
        <taxon>Pezizomycotina</taxon>
        <taxon>Leotiomycetes</taxon>
        <taxon>Helotiales</taxon>
        <taxon>Hyphodiscaceae</taxon>
        <taxon>Hyphodiscus</taxon>
    </lineage>
</organism>
<dbReference type="CDD" id="cd19481">
    <property type="entry name" value="RecA-like_protease"/>
    <property type="match status" value="1"/>
</dbReference>
<dbReference type="Pfam" id="PF23232">
    <property type="entry name" value="AAA_lid_13"/>
    <property type="match status" value="1"/>
</dbReference>
<evidence type="ECO:0000259" key="2">
    <source>
        <dbReference type="SMART" id="SM00382"/>
    </source>
</evidence>
<dbReference type="PANTHER" id="PTHR46411">
    <property type="entry name" value="FAMILY ATPASE, PUTATIVE-RELATED"/>
    <property type="match status" value="1"/>
</dbReference>
<dbReference type="InterPro" id="IPR003593">
    <property type="entry name" value="AAA+_ATPase"/>
</dbReference>
<dbReference type="Pfam" id="PF00004">
    <property type="entry name" value="AAA"/>
    <property type="match status" value="1"/>
</dbReference>
<protein>
    <submittedName>
        <fullName evidence="3">Pachytene checkpoint</fullName>
    </submittedName>
</protein>
<reference evidence="3" key="1">
    <citation type="submission" date="2019-07" db="EMBL/GenBank/DDBJ databases">
        <title>Hyphodiscus hymeniophilus genome sequencing and assembly.</title>
        <authorList>
            <person name="Kramer G."/>
            <person name="Nodwell J."/>
        </authorList>
    </citation>
    <scope>NUCLEOTIDE SEQUENCE</scope>
    <source>
        <strain evidence="3">ATCC 34498</strain>
    </source>
</reference>
<dbReference type="PANTHER" id="PTHR46411:SF2">
    <property type="entry name" value="AAA+ ATPASE DOMAIN-CONTAINING PROTEIN"/>
    <property type="match status" value="1"/>
</dbReference>
<feature type="region of interest" description="Disordered" evidence="1">
    <location>
        <begin position="1"/>
        <end position="95"/>
    </location>
</feature>
<keyword evidence="4" id="KW-1185">Reference proteome</keyword>
<feature type="region of interest" description="Disordered" evidence="1">
    <location>
        <begin position="1065"/>
        <end position="1092"/>
    </location>
</feature>
<evidence type="ECO:0000313" key="4">
    <source>
        <dbReference type="Proteomes" id="UP000785200"/>
    </source>
</evidence>
<accession>A0A9P7AZ72</accession>